<dbReference type="RefSeq" id="WP_121649112.1">
    <property type="nucleotide sequence ID" value="NZ_RCUX01000009.1"/>
</dbReference>
<evidence type="ECO:0000256" key="1">
    <source>
        <dbReference type="ARBA" id="ARBA00007789"/>
    </source>
</evidence>
<dbReference type="AlphaFoldDB" id="A0A3L7A5U5"/>
<dbReference type="GO" id="GO:0005829">
    <property type="term" value="C:cytosol"/>
    <property type="evidence" value="ECO:0007669"/>
    <property type="project" value="TreeGrafter"/>
</dbReference>
<dbReference type="Proteomes" id="UP000272503">
    <property type="component" value="Unassembled WGS sequence"/>
</dbReference>
<protein>
    <submittedName>
        <fullName evidence="3">LLM class flavin-dependent oxidoreductase</fullName>
    </submittedName>
</protein>
<gene>
    <name evidence="3" type="ORF">D9V32_11780</name>
</gene>
<dbReference type="CDD" id="cd00347">
    <property type="entry name" value="Flavin_utilizing_monoxygenases"/>
    <property type="match status" value="1"/>
</dbReference>
<evidence type="ECO:0000313" key="4">
    <source>
        <dbReference type="Proteomes" id="UP000272503"/>
    </source>
</evidence>
<comment type="similarity">
    <text evidence="1">To bacterial alkanal monooxygenase alpha and beta chains.</text>
</comment>
<proteinExistence type="predicted"/>
<dbReference type="Gene3D" id="3.20.20.30">
    <property type="entry name" value="Luciferase-like domain"/>
    <property type="match status" value="1"/>
</dbReference>
<evidence type="ECO:0000259" key="2">
    <source>
        <dbReference type="Pfam" id="PF00296"/>
    </source>
</evidence>
<dbReference type="InterPro" id="IPR050766">
    <property type="entry name" value="Bact_Lucif_Oxidored"/>
</dbReference>
<dbReference type="OrthoDB" id="9780518at2"/>
<evidence type="ECO:0000313" key="3">
    <source>
        <dbReference type="EMBL" id="RLP74712.1"/>
    </source>
</evidence>
<dbReference type="PANTHER" id="PTHR30137:SF6">
    <property type="entry name" value="LUCIFERASE-LIKE MONOOXYGENASE"/>
    <property type="match status" value="1"/>
</dbReference>
<comment type="caution">
    <text evidence="3">The sequence shown here is derived from an EMBL/GenBank/DDBJ whole genome shotgun (WGS) entry which is preliminary data.</text>
</comment>
<dbReference type="EMBL" id="RCUX01000009">
    <property type="protein sequence ID" value="RLP74712.1"/>
    <property type="molecule type" value="Genomic_DNA"/>
</dbReference>
<dbReference type="InterPro" id="IPR019949">
    <property type="entry name" value="CmoO-like"/>
</dbReference>
<dbReference type="GO" id="GO:0016705">
    <property type="term" value="F:oxidoreductase activity, acting on paired donors, with incorporation or reduction of molecular oxygen"/>
    <property type="evidence" value="ECO:0007669"/>
    <property type="project" value="InterPro"/>
</dbReference>
<reference evidence="3 4" key="1">
    <citation type="submission" date="2018-10" db="EMBL/GenBank/DDBJ databases">
        <authorList>
            <person name="Li J."/>
        </authorList>
    </citation>
    <scope>NUCLEOTIDE SEQUENCE [LARGE SCALE GENOMIC DNA]</scope>
    <source>
        <strain evidence="3 4">IF 016277</strain>
    </source>
</reference>
<organism evidence="3 4">
    <name type="scientific">Mycetocola tolaasinivorans</name>
    <dbReference type="NCBI Taxonomy" id="76635"/>
    <lineage>
        <taxon>Bacteria</taxon>
        <taxon>Bacillati</taxon>
        <taxon>Actinomycetota</taxon>
        <taxon>Actinomycetes</taxon>
        <taxon>Micrococcales</taxon>
        <taxon>Microbacteriaceae</taxon>
        <taxon>Mycetocola</taxon>
    </lineage>
</organism>
<dbReference type="InterPro" id="IPR011251">
    <property type="entry name" value="Luciferase-like_dom"/>
</dbReference>
<name>A0A3L7A5U5_9MICO</name>
<sequence>MKLSILDLVAVRTGQTTAQALRASGSVARWADSAGFTRYWVAEHHNMPSVASTNPPVLIGLIAAQTERIRVGSGGVMLPNHAPLVVAEQFALLEAAYPNRIDLGIGRAPGSDPVVTAVLNRSGATSDVNSFPRSIQEIQGLLERDGIEVSLSSGREYGLRATPDAATSPDLWLLGSSDYSARLAAAQGLPYVFANHFGGTVPDEAMQIYRSEFRPGAEETPRTFMTVTAVAADTAQEAEERALSQMIMMARMRTNKPMTKGLTREEAVATPLDAIEQSVVEGMRQNWIIGDGDTVAARIQALADRFGVDEVMIAPATAEDFATDPDTAPARIRTLELLADRLMEK</sequence>
<dbReference type="NCBIfam" id="TIGR03558">
    <property type="entry name" value="oxido_grp_1"/>
    <property type="match status" value="1"/>
</dbReference>
<keyword evidence="4" id="KW-1185">Reference proteome</keyword>
<dbReference type="Pfam" id="PF00296">
    <property type="entry name" value="Bac_luciferase"/>
    <property type="match status" value="1"/>
</dbReference>
<dbReference type="InterPro" id="IPR036661">
    <property type="entry name" value="Luciferase-like_sf"/>
</dbReference>
<dbReference type="PANTHER" id="PTHR30137">
    <property type="entry name" value="LUCIFERASE-LIKE MONOOXYGENASE"/>
    <property type="match status" value="1"/>
</dbReference>
<accession>A0A3L7A5U5</accession>
<dbReference type="SUPFAM" id="SSF51679">
    <property type="entry name" value="Bacterial luciferase-like"/>
    <property type="match status" value="1"/>
</dbReference>
<feature type="domain" description="Luciferase-like" evidence="2">
    <location>
        <begin position="1"/>
        <end position="308"/>
    </location>
</feature>